<feature type="coiled-coil region" evidence="1">
    <location>
        <begin position="252"/>
        <end position="279"/>
    </location>
</feature>
<dbReference type="InterPro" id="IPR019151">
    <property type="entry name" value="Proteasome_assmbl_chaperone_2"/>
</dbReference>
<feature type="region of interest" description="Disordered" evidence="2">
    <location>
        <begin position="317"/>
        <end position="340"/>
    </location>
</feature>
<dbReference type="Gene3D" id="3.40.50.10900">
    <property type="entry name" value="PAC-like subunit"/>
    <property type="match status" value="1"/>
</dbReference>
<keyword evidence="1" id="KW-0175">Coiled coil</keyword>
<dbReference type="Pfam" id="PF09754">
    <property type="entry name" value="PAC2"/>
    <property type="match status" value="1"/>
</dbReference>
<evidence type="ECO:0000256" key="2">
    <source>
        <dbReference type="SAM" id="MobiDB-lite"/>
    </source>
</evidence>
<proteinExistence type="predicted"/>
<dbReference type="PATRIC" id="fig|43675.28.peg.1671"/>
<dbReference type="SUPFAM" id="SSF159659">
    <property type="entry name" value="Cgl1923-like"/>
    <property type="match status" value="1"/>
</dbReference>
<sequence>MSQPNFPPARLFDAFAKPASTEQPAKKGLLGKLGLGESSEEDNYTTVMLVGFNSAKEPPGNGEDALDVIHRAFDPCDESPGFDMDDFYDYASVAPQLQNSDDSESTVLVWPKMFYNMVTIPERRLRLLVVTGPAPSLCLQRFMTRFFKYVKKLHVDHAIFVETFEDQVAHTRPYPYTLTTYDEKLAAIPGILHEYFTGSTSVTMAMSALAAEHGLRSSVMLRMSIPGYLSFDQQNPRAVVSLIEALEVILGIKVESEEYDRLRAHADEWEAELAEEMAKDYEKVELVREIEQKMDSTLRTVSGEVIAEDIEGYLDSLSGASEGVNPADDGAGSAEDSSER</sequence>
<evidence type="ECO:0000313" key="4">
    <source>
        <dbReference type="Proteomes" id="UP000066203"/>
    </source>
</evidence>
<accession>A0A0K2S186</accession>
<dbReference type="AlphaFoldDB" id="A0A0K2S186"/>
<name>A0A0K2S186_9MICC</name>
<dbReference type="EMBL" id="AP014938">
    <property type="protein sequence ID" value="BAS20881.1"/>
    <property type="molecule type" value="Genomic_DNA"/>
</dbReference>
<dbReference type="Proteomes" id="UP000066203">
    <property type="component" value="Chromosome"/>
</dbReference>
<organism evidence="3">
    <name type="scientific">Rothia mucilaginosa</name>
    <dbReference type="NCBI Taxonomy" id="43675"/>
    <lineage>
        <taxon>Bacteria</taxon>
        <taxon>Bacillati</taxon>
        <taxon>Actinomycetota</taxon>
        <taxon>Actinomycetes</taxon>
        <taxon>Micrococcales</taxon>
        <taxon>Micrococcaceae</taxon>
        <taxon>Rothia</taxon>
    </lineage>
</organism>
<evidence type="ECO:0000256" key="1">
    <source>
        <dbReference type="SAM" id="Coils"/>
    </source>
</evidence>
<evidence type="ECO:0008006" key="5">
    <source>
        <dbReference type="Google" id="ProtNLM"/>
    </source>
</evidence>
<reference evidence="4" key="1">
    <citation type="submission" date="2015-08" db="EMBL/GenBank/DDBJ databases">
        <title>Complete genome sequence of Rothia mucilaginosa strain NUM-Rm6536.</title>
        <authorList>
            <person name="Nambu T."/>
        </authorList>
    </citation>
    <scope>NUCLEOTIDE SEQUENCE [LARGE SCALE GENOMIC DNA]</scope>
    <source>
        <strain evidence="4">NUM-Rm6536</strain>
    </source>
</reference>
<gene>
    <name evidence="3" type="ORF">RM6536_1634</name>
</gene>
<dbReference type="InterPro" id="IPR038389">
    <property type="entry name" value="PSMG2_sf"/>
</dbReference>
<protein>
    <recommendedName>
        <fullName evidence="5">Hydrogenase maturation factor</fullName>
    </recommendedName>
</protein>
<evidence type="ECO:0000313" key="3">
    <source>
        <dbReference type="EMBL" id="BAS20881.1"/>
    </source>
</evidence>
<dbReference type="RefSeq" id="WP_060824768.1">
    <property type="nucleotide sequence ID" value="NZ_AP014938.1"/>
</dbReference>